<sequence>MAMTTTAESVTLDRLTALLSDESIDIAHRALWQLLWESEVRVMDLLSLEVPDIDLGSRRIRPEAASRAAALPDGGDIPISERAATLLTAVIGDRTSGPLFAAGPRALTWEEATRAAVEHGCAIHAFRIGGKRHRATV</sequence>
<proteinExistence type="predicted"/>
<keyword evidence="3" id="KW-1185">Reference proteome</keyword>
<protein>
    <recommendedName>
        <fullName evidence="4">Tyr recombinase domain-containing protein</fullName>
    </recommendedName>
</protein>
<comment type="caution">
    <text evidence="2">The sequence shown here is derived from an EMBL/GenBank/DDBJ whole genome shotgun (WGS) entry which is preliminary data.</text>
</comment>
<gene>
    <name evidence="2" type="ORF">GCM10009757_41720</name>
</gene>
<evidence type="ECO:0000313" key="2">
    <source>
        <dbReference type="EMBL" id="GAA2059913.1"/>
    </source>
</evidence>
<keyword evidence="1" id="KW-0233">DNA recombination</keyword>
<organism evidence="2 3">
    <name type="scientific">Streptomyces cheonanensis</name>
    <dbReference type="NCBI Taxonomy" id="312720"/>
    <lineage>
        <taxon>Bacteria</taxon>
        <taxon>Bacillati</taxon>
        <taxon>Actinomycetota</taxon>
        <taxon>Actinomycetes</taxon>
        <taxon>Kitasatosporales</taxon>
        <taxon>Streptomycetaceae</taxon>
        <taxon>Streptomyces</taxon>
    </lineage>
</organism>
<dbReference type="EMBL" id="BAAANQ010000009">
    <property type="protein sequence ID" value="GAA2059913.1"/>
    <property type="molecule type" value="Genomic_DNA"/>
</dbReference>
<evidence type="ECO:0000313" key="3">
    <source>
        <dbReference type="Proteomes" id="UP001403094"/>
    </source>
</evidence>
<evidence type="ECO:0008006" key="4">
    <source>
        <dbReference type="Google" id="ProtNLM"/>
    </source>
</evidence>
<dbReference type="Proteomes" id="UP001403094">
    <property type="component" value="Unassembled WGS sequence"/>
</dbReference>
<dbReference type="InterPro" id="IPR011010">
    <property type="entry name" value="DNA_brk_join_enz"/>
</dbReference>
<accession>A0ABN2VDH8</accession>
<reference evidence="2 3" key="1">
    <citation type="journal article" date="2019" name="Int. J. Syst. Evol. Microbiol.">
        <title>The Global Catalogue of Microorganisms (GCM) 10K type strain sequencing project: providing services to taxonomists for standard genome sequencing and annotation.</title>
        <authorList>
            <consortium name="The Broad Institute Genomics Platform"/>
            <consortium name="The Broad Institute Genome Sequencing Center for Infectious Disease"/>
            <person name="Wu L."/>
            <person name="Ma J."/>
        </authorList>
    </citation>
    <scope>NUCLEOTIDE SEQUENCE [LARGE SCALE GENOMIC DNA]</scope>
    <source>
        <strain evidence="2 3">JCM 14549</strain>
    </source>
</reference>
<evidence type="ECO:0000256" key="1">
    <source>
        <dbReference type="ARBA" id="ARBA00023172"/>
    </source>
</evidence>
<dbReference type="InterPro" id="IPR013762">
    <property type="entry name" value="Integrase-like_cat_sf"/>
</dbReference>
<name>A0ABN2VDH8_9ACTN</name>
<dbReference type="Gene3D" id="1.10.443.10">
    <property type="entry name" value="Intergrase catalytic core"/>
    <property type="match status" value="1"/>
</dbReference>
<dbReference type="SUPFAM" id="SSF56349">
    <property type="entry name" value="DNA breaking-rejoining enzymes"/>
    <property type="match status" value="1"/>
</dbReference>